<evidence type="ECO:0000313" key="2">
    <source>
        <dbReference type="EMBL" id="CAB3986541.1"/>
    </source>
</evidence>
<dbReference type="OrthoDB" id="1478287at2759"/>
<dbReference type="InterPro" id="IPR036388">
    <property type="entry name" value="WH-like_DNA-bd_sf"/>
</dbReference>
<dbReference type="Proteomes" id="UP001152795">
    <property type="component" value="Unassembled WGS sequence"/>
</dbReference>
<dbReference type="EMBL" id="CACRXK020001030">
    <property type="protein sequence ID" value="CAB3986541.1"/>
    <property type="molecule type" value="Genomic_DNA"/>
</dbReference>
<gene>
    <name evidence="2" type="ORF">PACLA_8A055769</name>
</gene>
<dbReference type="GO" id="GO:0016874">
    <property type="term" value="F:ligase activity"/>
    <property type="evidence" value="ECO:0007669"/>
    <property type="project" value="UniProtKB-KW"/>
</dbReference>
<dbReference type="InterPro" id="IPR027417">
    <property type="entry name" value="P-loop_NTPase"/>
</dbReference>
<dbReference type="PANTHER" id="PTHR47691">
    <property type="entry name" value="REGULATOR-RELATED"/>
    <property type="match status" value="1"/>
</dbReference>
<dbReference type="SUPFAM" id="SSF52540">
    <property type="entry name" value="P-loop containing nucleoside triphosphate hydrolases"/>
    <property type="match status" value="1"/>
</dbReference>
<dbReference type="PRINTS" id="PR00364">
    <property type="entry name" value="DISEASERSIST"/>
</dbReference>
<dbReference type="InterPro" id="IPR002182">
    <property type="entry name" value="NB-ARC"/>
</dbReference>
<dbReference type="Gene3D" id="3.40.50.300">
    <property type="entry name" value="P-loop containing nucleotide triphosphate hydrolases"/>
    <property type="match status" value="1"/>
</dbReference>
<sequence>MNSSKEHINWITVGEVINLIKKPVALYTTHIVERWHVTLCKDCLPFGQCPNPGNCQMKKKPDDLCRSCNGWYKELAKSHLNKDERKIQWRKNCDTSKLPVDPWEVAKFFMPVLGDNKGTVIEAESTDLSHLLNVLVWMKDVAFSPDRRVDLDLVKNLRSGVRNPWAHAPNQELADADFNNAFDIANKFVADLDNVFSCNEVKKCIEDIKLVQTNKISNVVEAELKALNSLRGVLGADVSQLKEEMKHLRDEDQSFGRQVIKEQERMLENLVNCTKECSTRMDRFDKLFCREIREIRAAIKSLQGTNDRFQQKSCLPDKPPTIFGRDAEVKKIVCSLVDEGCGIVSIVGGPGFGKSTVAVEVSHHLTDSHDIEVIFSFLSNVSTVPEVIQRLCRDVGVNPGDDPESSLIFWLKNIEKKVVLVMDNIEQLLESNVISQFTELTATLRKNSRQQLQILTTTRTEFSLSDRTTDNVHVRELDKNASVELLRTFCRNKEVKDENLSDLAKLCGFVPLALCITGSRIPRLDDPAELIKWLKEKPMKALQSTDKSQCVRKAIEFSFQMLTNEDKKALARLSVFNGNFQRKSAEEVIERDDFETQDLLEQLVARSLIQSSSDNRFVIHSLIRRYLADHDQLQDEKAIAQGLMVKHFLKMCHLWTIDSYTKDGFTDAREKLKKDSHNVEETLKVCCQDPNIFDLLVSSDIYKSSSRFFYRFCRYLLPQIILRNFQESCINLAKSRKQLNIEITFQCLVANQEGRKSAWKSTEYIDMMEAIKVAFDKNDMVLKEDRSLHRFCYYFCARYYSNIATNSPYPDLLEDNLAPLPGNQYQSPMENAAEALILIQRARLNEKRAIKFHSDEEKYEDYMNCAKSFYNQALSTAKELLGDHELTCICHKLLGDLYLHWRKNEEAMRYYFE</sequence>
<reference evidence="2" key="1">
    <citation type="submission" date="2020-04" db="EMBL/GenBank/DDBJ databases">
        <authorList>
            <person name="Alioto T."/>
            <person name="Alioto T."/>
            <person name="Gomez Garrido J."/>
        </authorList>
    </citation>
    <scope>NUCLEOTIDE SEQUENCE</scope>
    <source>
        <strain evidence="2">A484AB</strain>
    </source>
</reference>
<dbReference type="GO" id="GO:0043531">
    <property type="term" value="F:ADP binding"/>
    <property type="evidence" value="ECO:0007669"/>
    <property type="project" value="InterPro"/>
</dbReference>
<dbReference type="InterPro" id="IPR027897">
    <property type="entry name" value="DUF4559"/>
</dbReference>
<dbReference type="PANTHER" id="PTHR47691:SF3">
    <property type="entry name" value="HTH-TYPE TRANSCRIPTIONAL REGULATOR RV0890C-RELATED"/>
    <property type="match status" value="1"/>
</dbReference>
<evidence type="ECO:0000313" key="3">
    <source>
        <dbReference type="Proteomes" id="UP001152795"/>
    </source>
</evidence>
<dbReference type="Pfam" id="PF00931">
    <property type="entry name" value="NB-ARC"/>
    <property type="match status" value="1"/>
</dbReference>
<organism evidence="2 3">
    <name type="scientific">Paramuricea clavata</name>
    <name type="common">Red gorgonian</name>
    <name type="synonym">Violescent sea-whip</name>
    <dbReference type="NCBI Taxonomy" id="317549"/>
    <lineage>
        <taxon>Eukaryota</taxon>
        <taxon>Metazoa</taxon>
        <taxon>Cnidaria</taxon>
        <taxon>Anthozoa</taxon>
        <taxon>Octocorallia</taxon>
        <taxon>Malacalcyonacea</taxon>
        <taxon>Plexauridae</taxon>
        <taxon>Paramuricea</taxon>
    </lineage>
</organism>
<feature type="domain" description="NB-ARC" evidence="1">
    <location>
        <begin position="326"/>
        <end position="494"/>
    </location>
</feature>
<protein>
    <submittedName>
        <fullName evidence="2">E3 ubiquitin- ligase DZIP3</fullName>
    </submittedName>
</protein>
<accession>A0A6S7GPK5</accession>
<dbReference type="Gene3D" id="1.10.10.10">
    <property type="entry name" value="Winged helix-like DNA-binding domain superfamily/Winged helix DNA-binding domain"/>
    <property type="match status" value="1"/>
</dbReference>
<proteinExistence type="predicted"/>
<dbReference type="AlphaFoldDB" id="A0A6S7GPK5"/>
<keyword evidence="2" id="KW-0436">Ligase</keyword>
<dbReference type="Pfam" id="PF15112">
    <property type="entry name" value="DUF4559"/>
    <property type="match status" value="1"/>
</dbReference>
<dbReference type="CDD" id="cd02019">
    <property type="entry name" value="NK"/>
    <property type="match status" value="1"/>
</dbReference>
<keyword evidence="3" id="KW-1185">Reference proteome</keyword>
<evidence type="ECO:0000259" key="1">
    <source>
        <dbReference type="Pfam" id="PF00931"/>
    </source>
</evidence>
<comment type="caution">
    <text evidence="2">The sequence shown here is derived from an EMBL/GenBank/DDBJ whole genome shotgun (WGS) entry which is preliminary data.</text>
</comment>
<name>A0A6S7GPK5_PARCT</name>